<dbReference type="VEuPathDB" id="FungiDB:SeMB42_g00521"/>
<accession>A0A507DJL2</accession>
<dbReference type="EMBL" id="QEAM01000001">
    <property type="protein sequence ID" value="TPX51824.1"/>
    <property type="molecule type" value="Genomic_DNA"/>
</dbReference>
<reference evidence="6 7" key="1">
    <citation type="journal article" date="2019" name="Sci. Rep.">
        <title>Comparative genomics of chytrid fungi reveal insights into the obligate biotrophic and pathogenic lifestyle of Synchytrium endobioticum.</title>
        <authorList>
            <person name="van de Vossenberg B.T.L.H."/>
            <person name="Warris S."/>
            <person name="Nguyen H.D.T."/>
            <person name="van Gent-Pelzer M.P.E."/>
            <person name="Joly D.L."/>
            <person name="van de Geest H.C."/>
            <person name="Bonants P.J.M."/>
            <person name="Smith D.S."/>
            <person name="Levesque C.A."/>
            <person name="van der Lee T.A.J."/>
        </authorList>
    </citation>
    <scope>NUCLEOTIDE SEQUENCE [LARGE SCALE GENOMIC DNA]</scope>
    <source>
        <strain evidence="4 7">LEV6574</strain>
        <strain evidence="5 6">MB42</strain>
    </source>
</reference>
<dbReference type="GO" id="GO:0005743">
    <property type="term" value="C:mitochondrial inner membrane"/>
    <property type="evidence" value="ECO:0007669"/>
    <property type="project" value="UniProtKB-SubCell"/>
</dbReference>
<keyword evidence="3" id="KW-0496">Mitochondrion</keyword>
<keyword evidence="6" id="KW-1185">Reference proteome</keyword>
<dbReference type="Proteomes" id="UP000320475">
    <property type="component" value="Unassembled WGS sequence"/>
</dbReference>
<keyword evidence="3" id="KW-0472">Membrane</keyword>
<keyword evidence="3" id="KW-0999">Mitochondrion inner membrane</keyword>
<evidence type="ECO:0000313" key="4">
    <source>
        <dbReference type="EMBL" id="TPX51824.1"/>
    </source>
</evidence>
<gene>
    <name evidence="4" type="ORF">SeLEV6574_g00053</name>
    <name evidence="5" type="ORF">SeMB42_g00521</name>
</gene>
<name>A0A507DJL2_9FUNG</name>
<evidence type="ECO:0000313" key="6">
    <source>
        <dbReference type="Proteomes" id="UP000317494"/>
    </source>
</evidence>
<keyword evidence="2" id="KW-1015">Disulfide bond</keyword>
<evidence type="ECO:0000256" key="3">
    <source>
        <dbReference type="RuleBase" id="RU364104"/>
    </source>
</evidence>
<dbReference type="Proteomes" id="UP000317494">
    <property type="component" value="Unassembled WGS sequence"/>
</dbReference>
<organism evidence="4 7">
    <name type="scientific">Synchytrium endobioticum</name>
    <dbReference type="NCBI Taxonomy" id="286115"/>
    <lineage>
        <taxon>Eukaryota</taxon>
        <taxon>Fungi</taxon>
        <taxon>Fungi incertae sedis</taxon>
        <taxon>Chytridiomycota</taxon>
        <taxon>Chytridiomycota incertae sedis</taxon>
        <taxon>Chytridiomycetes</taxon>
        <taxon>Synchytriales</taxon>
        <taxon>Synchytriaceae</taxon>
        <taxon>Synchytrium</taxon>
    </lineage>
</organism>
<keyword evidence="3" id="KW-0143">Chaperone</keyword>
<comment type="subcellular location">
    <subcellularLocation>
        <location evidence="3">Mitochondrion inner membrane</location>
    </subcellularLocation>
</comment>
<dbReference type="InterPro" id="IPR013892">
    <property type="entry name" value="Cyt_c_biogenesis_Cmc1-like"/>
</dbReference>
<dbReference type="OrthoDB" id="2094437at2759"/>
<protein>
    <recommendedName>
        <fullName evidence="3">COX assembly mitochondrial protein</fullName>
    </recommendedName>
</protein>
<comment type="similarity">
    <text evidence="1 3">Belongs to the CMC family.</text>
</comment>
<dbReference type="AlphaFoldDB" id="A0A507DJL2"/>
<comment type="caution">
    <text evidence="4">The sequence shown here is derived from an EMBL/GenBank/DDBJ whole genome shotgun (WGS) entry which is preliminary data.</text>
</comment>
<evidence type="ECO:0000313" key="5">
    <source>
        <dbReference type="EMBL" id="TPX53972.1"/>
    </source>
</evidence>
<evidence type="ECO:0000256" key="2">
    <source>
        <dbReference type="ARBA" id="ARBA00023157"/>
    </source>
</evidence>
<proteinExistence type="inferred from homology"/>
<sequence length="78" mass="9099">MTRPDACEGIGHKFRMCVDQAGLWGRILGQCTDLKTEFESCMARELKRKRSESLEMARERKQRWKEINEAAGLPRPPY</sequence>
<evidence type="ECO:0000313" key="7">
    <source>
        <dbReference type="Proteomes" id="UP000320475"/>
    </source>
</evidence>
<dbReference type="Pfam" id="PF08583">
    <property type="entry name" value="Cmc1"/>
    <property type="match status" value="1"/>
</dbReference>
<evidence type="ECO:0000256" key="1">
    <source>
        <dbReference type="ARBA" id="ARBA00007347"/>
    </source>
</evidence>
<comment type="function">
    <text evidence="3">Required for mitochondrial cytochrome c oxidase (COX) assembly and respiration.</text>
</comment>
<dbReference type="EMBL" id="QEAN01000010">
    <property type="protein sequence ID" value="TPX53972.1"/>
    <property type="molecule type" value="Genomic_DNA"/>
</dbReference>